<sequence length="240" mass="27946">MMCLEAVFQCFVCVFLILNYGLLLVEAAEFQSSNLIEVVAEKDDCLYAHNFLRRIHRAPAFTWDEDLANKAKNWTSYLASIGEIKHSNPRFQYRENIHHYWGGSEGYDIVSAIRAWYGTVRLYDFNNNKISNPMSLMFAIMMWDETTRIGCAISRNRKDNEGFVVVMYAPGVMNHGADNYKRHLHRPINLSDRDFIDSKQIRLPTFEQLKRPGDDPDDLHWLTEPLYGVSMKNTSRITLH</sequence>
<dbReference type="AlphaFoldDB" id="A0A7M5XEM6"/>
<dbReference type="OrthoDB" id="337038at2759"/>
<feature type="signal peptide" evidence="1">
    <location>
        <begin position="1"/>
        <end position="27"/>
    </location>
</feature>
<protein>
    <recommendedName>
        <fullName evidence="2">SCP domain-containing protein</fullName>
    </recommendedName>
</protein>
<dbReference type="EnsemblMetazoa" id="CLYHEMT021736.2">
    <property type="protein sequence ID" value="CLYHEMP021736.2"/>
    <property type="gene ID" value="CLYHEMG021736"/>
</dbReference>
<dbReference type="PANTHER" id="PTHR10334">
    <property type="entry name" value="CYSTEINE-RICH SECRETORY PROTEIN-RELATED"/>
    <property type="match status" value="1"/>
</dbReference>
<feature type="chain" id="PRO_5029572007" description="SCP domain-containing protein" evidence="1">
    <location>
        <begin position="28"/>
        <end position="240"/>
    </location>
</feature>
<reference evidence="3" key="1">
    <citation type="submission" date="2021-01" db="UniProtKB">
        <authorList>
            <consortium name="EnsemblMetazoa"/>
        </authorList>
    </citation>
    <scope>IDENTIFICATION</scope>
</reference>
<dbReference type="Pfam" id="PF00188">
    <property type="entry name" value="CAP"/>
    <property type="match status" value="1"/>
</dbReference>
<dbReference type="SMART" id="SM00198">
    <property type="entry name" value="SCP"/>
    <property type="match status" value="1"/>
</dbReference>
<keyword evidence="1" id="KW-0732">Signal</keyword>
<dbReference type="Proteomes" id="UP000594262">
    <property type="component" value="Unplaced"/>
</dbReference>
<organism evidence="3 4">
    <name type="scientific">Clytia hemisphaerica</name>
    <dbReference type="NCBI Taxonomy" id="252671"/>
    <lineage>
        <taxon>Eukaryota</taxon>
        <taxon>Metazoa</taxon>
        <taxon>Cnidaria</taxon>
        <taxon>Hydrozoa</taxon>
        <taxon>Hydroidolina</taxon>
        <taxon>Leptothecata</taxon>
        <taxon>Obeliida</taxon>
        <taxon>Clytiidae</taxon>
        <taxon>Clytia</taxon>
    </lineage>
</organism>
<dbReference type="RefSeq" id="XP_066921358.1">
    <property type="nucleotide sequence ID" value="XM_067065257.1"/>
</dbReference>
<dbReference type="InterPro" id="IPR001283">
    <property type="entry name" value="CRISP-related"/>
</dbReference>
<evidence type="ECO:0000313" key="3">
    <source>
        <dbReference type="EnsemblMetazoa" id="CLYHEMP021736.2"/>
    </source>
</evidence>
<dbReference type="Gene3D" id="3.40.33.10">
    <property type="entry name" value="CAP"/>
    <property type="match status" value="1"/>
</dbReference>
<dbReference type="SUPFAM" id="SSF55797">
    <property type="entry name" value="PR-1-like"/>
    <property type="match status" value="1"/>
</dbReference>
<dbReference type="InterPro" id="IPR035940">
    <property type="entry name" value="CAP_sf"/>
</dbReference>
<dbReference type="GeneID" id="136808712"/>
<proteinExistence type="predicted"/>
<evidence type="ECO:0000259" key="2">
    <source>
        <dbReference type="SMART" id="SM00198"/>
    </source>
</evidence>
<feature type="domain" description="SCP" evidence="2">
    <location>
        <begin position="40"/>
        <end position="175"/>
    </location>
</feature>
<name>A0A7M5XEM6_9CNID</name>
<evidence type="ECO:0000256" key="1">
    <source>
        <dbReference type="SAM" id="SignalP"/>
    </source>
</evidence>
<keyword evidence="4" id="KW-1185">Reference proteome</keyword>
<evidence type="ECO:0000313" key="4">
    <source>
        <dbReference type="Proteomes" id="UP000594262"/>
    </source>
</evidence>
<accession>A0A7M5XEM6</accession>
<dbReference type="InterPro" id="IPR014044">
    <property type="entry name" value="CAP_dom"/>
</dbReference>